<gene>
    <name evidence="1" type="ORF">A2904_01290</name>
</gene>
<name>A0A1G2I5N7_9BACT</name>
<proteinExistence type="predicted"/>
<dbReference type="AlphaFoldDB" id="A0A1G2I5N7"/>
<dbReference type="EMBL" id="MHOX01000037">
    <property type="protein sequence ID" value="OGZ70035.1"/>
    <property type="molecule type" value="Genomic_DNA"/>
</dbReference>
<evidence type="ECO:0000313" key="2">
    <source>
        <dbReference type="Proteomes" id="UP000176308"/>
    </source>
</evidence>
<accession>A0A1G2I5N7</accession>
<sequence>MGFTISRDPVQQQKEIEKKQTLFCCWCGNGANQIVTRVDGKRIPCCFDCIPLKLNNLPWIRFVELI</sequence>
<organism evidence="1 2">
    <name type="scientific">Candidatus Staskawiczbacteria bacterium RIFCSPLOWO2_01_FULL_33_9</name>
    <dbReference type="NCBI Taxonomy" id="1802211"/>
    <lineage>
        <taxon>Bacteria</taxon>
        <taxon>Candidatus Staskawicziibacteriota</taxon>
    </lineage>
</organism>
<reference evidence="1 2" key="1">
    <citation type="journal article" date="2016" name="Nat. Commun.">
        <title>Thousands of microbial genomes shed light on interconnected biogeochemical processes in an aquifer system.</title>
        <authorList>
            <person name="Anantharaman K."/>
            <person name="Brown C.T."/>
            <person name="Hug L.A."/>
            <person name="Sharon I."/>
            <person name="Castelle C.J."/>
            <person name="Probst A.J."/>
            <person name="Thomas B.C."/>
            <person name="Singh A."/>
            <person name="Wilkins M.J."/>
            <person name="Karaoz U."/>
            <person name="Brodie E.L."/>
            <person name="Williams K.H."/>
            <person name="Hubbard S.S."/>
            <person name="Banfield J.F."/>
        </authorList>
    </citation>
    <scope>NUCLEOTIDE SEQUENCE [LARGE SCALE GENOMIC DNA]</scope>
</reference>
<evidence type="ECO:0000313" key="1">
    <source>
        <dbReference type="EMBL" id="OGZ70035.1"/>
    </source>
</evidence>
<dbReference type="Proteomes" id="UP000176308">
    <property type="component" value="Unassembled WGS sequence"/>
</dbReference>
<protein>
    <submittedName>
        <fullName evidence="1">Uncharacterized protein</fullName>
    </submittedName>
</protein>
<comment type="caution">
    <text evidence="1">The sequence shown here is derived from an EMBL/GenBank/DDBJ whole genome shotgun (WGS) entry which is preliminary data.</text>
</comment>